<dbReference type="InterPro" id="IPR038056">
    <property type="entry name" value="YjbR-like_sf"/>
</dbReference>
<accession>K6Z4E4</accession>
<dbReference type="RefSeq" id="WP_007102909.1">
    <property type="nucleotide sequence ID" value="NZ_BAER01000013.1"/>
</dbReference>
<dbReference type="PANTHER" id="PTHR35145:SF1">
    <property type="entry name" value="CYTOPLASMIC PROTEIN"/>
    <property type="match status" value="1"/>
</dbReference>
<dbReference type="InterPro" id="IPR007351">
    <property type="entry name" value="YjbR"/>
</dbReference>
<name>K6Z4E4_9ALTE</name>
<dbReference type="Pfam" id="PF04237">
    <property type="entry name" value="YjbR"/>
    <property type="match status" value="1"/>
</dbReference>
<dbReference type="InterPro" id="IPR058532">
    <property type="entry name" value="YjbR/MT2646/Rv2570-like"/>
</dbReference>
<sequence length="151" mass="17327">MNIHPNHQDLSQVHADARQWLLDFPETAEDFPFGPDVAVFKVKGKMYATLALGKKDKSNKQEKDVNTPARDSNAAHEYWINLKCDPQEAIMLRDVFSAVIPGYHMNKQHWNTVKLDGSLPQGEIKRMIYNSYMLVVNKLPKKDQVSILIHL</sequence>
<protein>
    <recommendedName>
        <fullName evidence="3">MmcQ/YjbR family DNA-binding protein</fullName>
    </recommendedName>
</protein>
<dbReference type="Proteomes" id="UP000006322">
    <property type="component" value="Unassembled WGS sequence"/>
</dbReference>
<dbReference type="PANTHER" id="PTHR35145">
    <property type="entry name" value="CYTOPLASMIC PROTEIN-RELATED"/>
    <property type="match status" value="1"/>
</dbReference>
<evidence type="ECO:0008006" key="3">
    <source>
        <dbReference type="Google" id="ProtNLM"/>
    </source>
</evidence>
<evidence type="ECO:0000313" key="1">
    <source>
        <dbReference type="EMBL" id="GAC31101.1"/>
    </source>
</evidence>
<keyword evidence="2" id="KW-1185">Reference proteome</keyword>
<gene>
    <name evidence="1" type="ORF">GPLA_0182</name>
</gene>
<reference evidence="2" key="1">
    <citation type="journal article" date="2014" name="Environ. Microbiol.">
        <title>Comparative genomics of the marine bacterial genus Glaciecola reveals the high degree of genomic diversity and genomic characteristic for cold adaptation.</title>
        <authorList>
            <person name="Qin Q.L."/>
            <person name="Xie B.B."/>
            <person name="Yu Y."/>
            <person name="Shu Y.L."/>
            <person name="Rong J.C."/>
            <person name="Zhang Y.J."/>
            <person name="Zhao D.L."/>
            <person name="Chen X.L."/>
            <person name="Zhang X.Y."/>
            <person name="Chen B."/>
            <person name="Zhou B.C."/>
            <person name="Zhang Y.Z."/>
        </authorList>
    </citation>
    <scope>NUCLEOTIDE SEQUENCE [LARGE SCALE GENOMIC DNA]</scope>
    <source>
        <strain evidence="2">LMG 21857</strain>
    </source>
</reference>
<evidence type="ECO:0000313" key="2">
    <source>
        <dbReference type="Proteomes" id="UP000006322"/>
    </source>
</evidence>
<proteinExistence type="predicted"/>
<comment type="caution">
    <text evidence="1">The sequence shown here is derived from an EMBL/GenBank/DDBJ whole genome shotgun (WGS) entry which is preliminary data.</text>
</comment>
<dbReference type="AlphaFoldDB" id="K6Z4E4"/>
<dbReference type="OrthoDB" id="3194910at2"/>
<organism evidence="1 2">
    <name type="scientific">Paraglaciecola polaris LMG 21857</name>
    <dbReference type="NCBI Taxonomy" id="1129793"/>
    <lineage>
        <taxon>Bacteria</taxon>
        <taxon>Pseudomonadati</taxon>
        <taxon>Pseudomonadota</taxon>
        <taxon>Gammaproteobacteria</taxon>
        <taxon>Alteromonadales</taxon>
        <taxon>Alteromonadaceae</taxon>
        <taxon>Paraglaciecola</taxon>
    </lineage>
</organism>
<dbReference type="EMBL" id="BAER01000013">
    <property type="protein sequence ID" value="GAC31101.1"/>
    <property type="molecule type" value="Genomic_DNA"/>
</dbReference>
<dbReference type="SUPFAM" id="SSF142906">
    <property type="entry name" value="YjbR-like"/>
    <property type="match status" value="1"/>
</dbReference>
<dbReference type="Gene3D" id="3.90.1150.30">
    <property type="match status" value="1"/>
</dbReference>